<dbReference type="PANTHER" id="PTHR43355">
    <property type="entry name" value="FLAVIN REDUCTASE (NADPH)"/>
    <property type="match status" value="1"/>
</dbReference>
<dbReference type="Pfam" id="PF13460">
    <property type="entry name" value="NAD_binding_10"/>
    <property type="match status" value="1"/>
</dbReference>
<accession>A0A4R1M0D1</accession>
<comment type="caution">
    <text evidence="2">The sequence shown here is derived from an EMBL/GenBank/DDBJ whole genome shotgun (WGS) entry which is preliminary data.</text>
</comment>
<evidence type="ECO:0000259" key="1">
    <source>
        <dbReference type="Pfam" id="PF13460"/>
    </source>
</evidence>
<dbReference type="InterPro" id="IPR016040">
    <property type="entry name" value="NAD(P)-bd_dom"/>
</dbReference>
<keyword evidence="3" id="KW-1185">Reference proteome</keyword>
<proteinExistence type="predicted"/>
<dbReference type="SUPFAM" id="SSF51735">
    <property type="entry name" value="NAD(P)-binding Rossmann-fold domains"/>
    <property type="match status" value="1"/>
</dbReference>
<dbReference type="Proteomes" id="UP000294616">
    <property type="component" value="Unassembled WGS sequence"/>
</dbReference>
<dbReference type="PANTHER" id="PTHR43355:SF2">
    <property type="entry name" value="FLAVIN REDUCTASE (NADPH)"/>
    <property type="match status" value="1"/>
</dbReference>
<evidence type="ECO:0000313" key="3">
    <source>
        <dbReference type="Proteomes" id="UP000294616"/>
    </source>
</evidence>
<evidence type="ECO:0000313" key="2">
    <source>
        <dbReference type="EMBL" id="TCK84717.1"/>
    </source>
</evidence>
<dbReference type="InterPro" id="IPR051606">
    <property type="entry name" value="Polyketide_Oxido-like"/>
</dbReference>
<dbReference type="AlphaFoldDB" id="A0A4R1M0D1"/>
<dbReference type="EMBL" id="SMGO01000001">
    <property type="protein sequence ID" value="TCK84717.1"/>
    <property type="molecule type" value="Genomic_DNA"/>
</dbReference>
<protein>
    <submittedName>
        <fullName evidence="2">Putative NADH-flavin reductase</fullName>
    </submittedName>
</protein>
<organism evidence="2 3">
    <name type="scientific">Albibacterium bauzanense</name>
    <dbReference type="NCBI Taxonomy" id="653929"/>
    <lineage>
        <taxon>Bacteria</taxon>
        <taxon>Pseudomonadati</taxon>
        <taxon>Bacteroidota</taxon>
        <taxon>Sphingobacteriia</taxon>
        <taxon>Sphingobacteriales</taxon>
        <taxon>Sphingobacteriaceae</taxon>
        <taxon>Albibacterium</taxon>
    </lineage>
</organism>
<dbReference type="Gene3D" id="3.40.50.720">
    <property type="entry name" value="NAD(P)-binding Rossmann-like Domain"/>
    <property type="match status" value="1"/>
</dbReference>
<dbReference type="InterPro" id="IPR036291">
    <property type="entry name" value="NAD(P)-bd_dom_sf"/>
</dbReference>
<gene>
    <name evidence="2" type="ORF">C8N28_0009</name>
</gene>
<feature type="domain" description="NAD(P)-binding" evidence="1">
    <location>
        <begin position="27"/>
        <end position="217"/>
    </location>
</feature>
<name>A0A4R1M0D1_9SPHI</name>
<reference evidence="2 3" key="1">
    <citation type="submission" date="2019-03" db="EMBL/GenBank/DDBJ databases">
        <title>Genomic Encyclopedia of Archaeal and Bacterial Type Strains, Phase II (KMG-II): from individual species to whole genera.</title>
        <authorList>
            <person name="Goeker M."/>
        </authorList>
    </citation>
    <scope>NUCLEOTIDE SEQUENCE [LARGE SCALE GENOMIC DNA]</scope>
    <source>
        <strain evidence="2 3">DSM 22554</strain>
    </source>
</reference>
<dbReference type="GO" id="GO:0042602">
    <property type="term" value="F:riboflavin reductase (NADPH) activity"/>
    <property type="evidence" value="ECO:0007669"/>
    <property type="project" value="TreeGrafter"/>
</dbReference>
<sequence length="230" mass="25796">MDTTQYISDLLFYKEKMKNTIKIAIIGGTGKSGRYLVKQLLHQGIPFKILVRNPTNFQIKDPLIEVVNGDVKNYEDVYSLINGCSAVISTLGLGLPASETSIFSKASTNIIRAMNECNVKRYIVITGLNVDTSFDKKGPATMFGTNWMKTNYPKSTADKQLEYDILLRSNINWTLVRLPLIELTDERNEVNVSLEDCIGDKISATDLAHFLIEQVHDKAFINQSPFIANP</sequence>
<dbReference type="GO" id="GO:0004074">
    <property type="term" value="F:biliverdin reductase [NAD(P)H] activity"/>
    <property type="evidence" value="ECO:0007669"/>
    <property type="project" value="TreeGrafter"/>
</dbReference>